<dbReference type="InterPro" id="IPR036188">
    <property type="entry name" value="FAD/NAD-bd_sf"/>
</dbReference>
<dbReference type="Proteomes" id="UP000494110">
    <property type="component" value="Unassembled WGS sequence"/>
</dbReference>
<sequence>MNIDPSNSRGIVIVGAGHAGTEAAFALRSEGLNCPITLINGEDAFPYQRPPLSKSFLLSGTSASLRSEQAFANADIELVRASVEKIERDRRILRLGDGRELQYDHLVLAVGAKPHRLTMAESLWKGNLNDLQSTERVRSALPEAQRIAIIGAGFIGLEFAAVATSLGKEVVVVDRAPRVLERAASPDISRYIEEQHRSRGTRIVLDVGLADLQHYGSTGSILTLSSGEQIEADLVVEAIGVAPRLDLARQADLSTDIGIVVDHDLLTSDPHISAIGDCAQFPMRGAARNIVLTSVQNAGDHAKHAAKRLAGTRAPYSVVPWFWSDQGDDKLQIAGLVPRDANLVVRRTKNERSFSIFSFVDGRLASVETINAPADHIAARRILGEGISISPEQAGNIDFKLNSLLEKRIV</sequence>
<evidence type="ECO:0000256" key="2">
    <source>
        <dbReference type="ARBA" id="ARBA00022630"/>
    </source>
</evidence>
<dbReference type="Gene3D" id="3.30.390.30">
    <property type="match status" value="1"/>
</dbReference>
<dbReference type="SUPFAM" id="SSF55424">
    <property type="entry name" value="FAD/NAD-linked reductases, dimerisation (C-terminal) domain"/>
    <property type="match status" value="1"/>
</dbReference>
<evidence type="ECO:0000256" key="1">
    <source>
        <dbReference type="ARBA" id="ARBA00001974"/>
    </source>
</evidence>
<evidence type="ECO:0000313" key="7">
    <source>
        <dbReference type="EMBL" id="VWC76425.1"/>
    </source>
</evidence>
<feature type="domain" description="FAD/NAD(P)-binding" evidence="5">
    <location>
        <begin position="11"/>
        <end position="298"/>
    </location>
</feature>
<dbReference type="Gene3D" id="3.50.50.60">
    <property type="entry name" value="FAD/NAD(P)-binding domain"/>
    <property type="match status" value="2"/>
</dbReference>
<dbReference type="RefSeq" id="WP_175011060.1">
    <property type="nucleotide sequence ID" value="NZ_CABVQN010000003.1"/>
</dbReference>
<organism evidence="7 8">
    <name type="scientific">Burkholderia lata (strain ATCC 17760 / DSM 23089 / LMG 22485 / NCIMB 9086 / R18194 / 383)</name>
    <dbReference type="NCBI Taxonomy" id="482957"/>
    <lineage>
        <taxon>Bacteria</taxon>
        <taxon>Pseudomonadati</taxon>
        <taxon>Pseudomonadota</taxon>
        <taxon>Betaproteobacteria</taxon>
        <taxon>Burkholderiales</taxon>
        <taxon>Burkholderiaceae</taxon>
        <taxon>Burkholderia</taxon>
        <taxon>Burkholderia cepacia complex</taxon>
    </lineage>
</organism>
<evidence type="ECO:0000256" key="3">
    <source>
        <dbReference type="ARBA" id="ARBA00022827"/>
    </source>
</evidence>
<dbReference type="InterPro" id="IPR028202">
    <property type="entry name" value="Reductase_C"/>
</dbReference>
<keyword evidence="2" id="KW-0285">Flavoprotein</keyword>
<dbReference type="GO" id="GO:0005737">
    <property type="term" value="C:cytoplasm"/>
    <property type="evidence" value="ECO:0007669"/>
    <property type="project" value="TreeGrafter"/>
</dbReference>
<evidence type="ECO:0000259" key="5">
    <source>
        <dbReference type="Pfam" id="PF07992"/>
    </source>
</evidence>
<dbReference type="GO" id="GO:0016651">
    <property type="term" value="F:oxidoreductase activity, acting on NAD(P)H"/>
    <property type="evidence" value="ECO:0007669"/>
    <property type="project" value="TreeGrafter"/>
</dbReference>
<gene>
    <name evidence="7" type="ORF">BLA39750_00908</name>
</gene>
<dbReference type="Pfam" id="PF14759">
    <property type="entry name" value="Reductase_C"/>
    <property type="match status" value="1"/>
</dbReference>
<dbReference type="SUPFAM" id="SSF51905">
    <property type="entry name" value="FAD/NAD(P)-binding domain"/>
    <property type="match status" value="1"/>
</dbReference>
<name>A0A6P2UR45_BURL3</name>
<keyword evidence="3" id="KW-0274">FAD</keyword>
<evidence type="ECO:0000256" key="4">
    <source>
        <dbReference type="ARBA" id="ARBA00023002"/>
    </source>
</evidence>
<dbReference type="EMBL" id="CABVQN010000003">
    <property type="protein sequence ID" value="VWC76425.1"/>
    <property type="molecule type" value="Genomic_DNA"/>
</dbReference>
<accession>A0A6P2UR45</accession>
<dbReference type="InterPro" id="IPR023753">
    <property type="entry name" value="FAD/NAD-binding_dom"/>
</dbReference>
<dbReference type="PRINTS" id="PR00469">
    <property type="entry name" value="PNDRDTASEII"/>
</dbReference>
<dbReference type="PRINTS" id="PR00368">
    <property type="entry name" value="FADPNR"/>
</dbReference>
<keyword evidence="4" id="KW-0560">Oxidoreductase</keyword>
<protein>
    <submittedName>
        <fullName evidence="7">Pyridine nucleotide-disulfide oxidoreductase, class I</fullName>
    </submittedName>
</protein>
<dbReference type="PANTHER" id="PTHR43557">
    <property type="entry name" value="APOPTOSIS-INDUCING FACTOR 1"/>
    <property type="match status" value="1"/>
</dbReference>
<dbReference type="Pfam" id="PF07992">
    <property type="entry name" value="Pyr_redox_2"/>
    <property type="match status" value="1"/>
</dbReference>
<dbReference type="PANTHER" id="PTHR43557:SF2">
    <property type="entry name" value="RIESKE DOMAIN-CONTAINING PROTEIN-RELATED"/>
    <property type="match status" value="1"/>
</dbReference>
<proteinExistence type="predicted"/>
<evidence type="ECO:0000313" key="8">
    <source>
        <dbReference type="Proteomes" id="UP000494110"/>
    </source>
</evidence>
<evidence type="ECO:0000259" key="6">
    <source>
        <dbReference type="Pfam" id="PF14759"/>
    </source>
</evidence>
<feature type="domain" description="Reductase C-terminal" evidence="6">
    <location>
        <begin position="321"/>
        <end position="405"/>
    </location>
</feature>
<comment type="cofactor">
    <cofactor evidence="1">
        <name>FAD</name>
        <dbReference type="ChEBI" id="CHEBI:57692"/>
    </cofactor>
</comment>
<dbReference type="AlphaFoldDB" id="A0A6P2UR45"/>
<dbReference type="InterPro" id="IPR016156">
    <property type="entry name" value="FAD/NAD-linked_Rdtase_dimer_sf"/>
</dbReference>
<dbReference type="InterPro" id="IPR050446">
    <property type="entry name" value="FAD-oxidoreductase/Apoptosis"/>
</dbReference>
<reference evidence="7 8" key="1">
    <citation type="submission" date="2019-09" db="EMBL/GenBank/DDBJ databases">
        <authorList>
            <person name="Depoorter E."/>
        </authorList>
    </citation>
    <scope>NUCLEOTIDE SEQUENCE [LARGE SCALE GENOMIC DNA]</scope>
    <source>
        <strain evidence="7">R-39750</strain>
    </source>
</reference>